<evidence type="ECO:0000256" key="1">
    <source>
        <dbReference type="ARBA" id="ARBA00001946"/>
    </source>
</evidence>
<feature type="domain" description="GGDEF" evidence="5">
    <location>
        <begin position="229"/>
        <end position="355"/>
    </location>
</feature>
<accession>A0AAJ0UEV8</accession>
<name>A0AAJ0UEV8_HALSE</name>
<dbReference type="SMART" id="SM00267">
    <property type="entry name" value="GGDEF"/>
    <property type="match status" value="1"/>
</dbReference>
<dbReference type="InterPro" id="IPR000160">
    <property type="entry name" value="GGDEF_dom"/>
</dbReference>
<proteinExistence type="predicted"/>
<feature type="coiled-coil region" evidence="4">
    <location>
        <begin position="11"/>
        <end position="38"/>
    </location>
</feature>
<dbReference type="NCBIfam" id="TIGR00254">
    <property type="entry name" value="GGDEF"/>
    <property type="match status" value="1"/>
</dbReference>
<evidence type="ECO:0000259" key="5">
    <source>
        <dbReference type="PROSITE" id="PS50887"/>
    </source>
</evidence>
<dbReference type="EC" id="2.7.7.65" evidence="2"/>
<keyword evidence="4" id="KW-0175">Coiled coil</keyword>
<dbReference type="PROSITE" id="PS50887">
    <property type="entry name" value="GGDEF"/>
    <property type="match status" value="1"/>
</dbReference>
<dbReference type="EMBL" id="NHSF01000045">
    <property type="protein sequence ID" value="MBK5930176.1"/>
    <property type="molecule type" value="Genomic_DNA"/>
</dbReference>
<protein>
    <recommendedName>
        <fullName evidence="2">diguanylate cyclase</fullName>
        <ecNumber evidence="2">2.7.7.65</ecNumber>
    </recommendedName>
</protein>
<dbReference type="Gene3D" id="3.30.70.270">
    <property type="match status" value="1"/>
</dbReference>
<dbReference type="AlphaFoldDB" id="A0AAJ0UEV8"/>
<comment type="cofactor">
    <cofactor evidence="1">
        <name>Mg(2+)</name>
        <dbReference type="ChEBI" id="CHEBI:18420"/>
    </cofactor>
</comment>
<dbReference type="InterPro" id="IPR029787">
    <property type="entry name" value="Nucleotide_cyclase"/>
</dbReference>
<keyword evidence="7" id="KW-1185">Reference proteome</keyword>
<dbReference type="InterPro" id="IPR043128">
    <property type="entry name" value="Rev_trsase/Diguanyl_cyclase"/>
</dbReference>
<evidence type="ECO:0000313" key="7">
    <source>
        <dbReference type="Proteomes" id="UP001296967"/>
    </source>
</evidence>
<dbReference type="CDD" id="cd01949">
    <property type="entry name" value="GGDEF"/>
    <property type="match status" value="1"/>
</dbReference>
<organism evidence="6 7">
    <name type="scientific">Halochromatium salexigens</name>
    <name type="common">Chromatium salexigens</name>
    <dbReference type="NCBI Taxonomy" id="49447"/>
    <lineage>
        <taxon>Bacteria</taxon>
        <taxon>Pseudomonadati</taxon>
        <taxon>Pseudomonadota</taxon>
        <taxon>Gammaproteobacteria</taxon>
        <taxon>Chromatiales</taxon>
        <taxon>Chromatiaceae</taxon>
        <taxon>Halochromatium</taxon>
    </lineage>
</organism>
<dbReference type="InterPro" id="IPR050469">
    <property type="entry name" value="Diguanylate_Cyclase"/>
</dbReference>
<gene>
    <name evidence="6" type="ORF">CCR82_06460</name>
</gene>
<comment type="caution">
    <text evidence="6">The sequence shown here is derived from an EMBL/GenBank/DDBJ whole genome shotgun (WGS) entry which is preliminary data.</text>
</comment>
<evidence type="ECO:0000256" key="4">
    <source>
        <dbReference type="SAM" id="Coils"/>
    </source>
</evidence>
<evidence type="ECO:0000313" key="6">
    <source>
        <dbReference type="EMBL" id="MBK5930176.1"/>
    </source>
</evidence>
<reference evidence="6" key="1">
    <citation type="submission" date="2017-05" db="EMBL/GenBank/DDBJ databases">
        <authorList>
            <person name="Imhoff J.F."/>
            <person name="Rahn T."/>
            <person name="Kuenzel S."/>
            <person name="Neulinger S.C."/>
        </authorList>
    </citation>
    <scope>NUCLEOTIDE SEQUENCE</scope>
    <source>
        <strain evidence="6">DSM 4395</strain>
    </source>
</reference>
<reference evidence="6" key="2">
    <citation type="journal article" date="2020" name="Microorganisms">
        <title>Osmotic Adaptation and Compatible Solute Biosynthesis of Phototrophic Bacteria as Revealed from Genome Analyses.</title>
        <authorList>
            <person name="Imhoff J.F."/>
            <person name="Rahn T."/>
            <person name="Kunzel S."/>
            <person name="Keller A."/>
            <person name="Neulinger S.C."/>
        </authorList>
    </citation>
    <scope>NUCLEOTIDE SEQUENCE</scope>
    <source>
        <strain evidence="6">DSM 4395</strain>
    </source>
</reference>
<dbReference type="GO" id="GO:0052621">
    <property type="term" value="F:diguanylate cyclase activity"/>
    <property type="evidence" value="ECO:0007669"/>
    <property type="project" value="UniProtKB-EC"/>
</dbReference>
<dbReference type="Proteomes" id="UP001296967">
    <property type="component" value="Unassembled WGS sequence"/>
</dbReference>
<dbReference type="Pfam" id="PF00990">
    <property type="entry name" value="GGDEF"/>
    <property type="match status" value="1"/>
</dbReference>
<evidence type="ECO:0000256" key="3">
    <source>
        <dbReference type="ARBA" id="ARBA00034247"/>
    </source>
</evidence>
<dbReference type="FunFam" id="3.30.70.270:FF:000001">
    <property type="entry name" value="Diguanylate cyclase domain protein"/>
    <property type="match status" value="1"/>
</dbReference>
<dbReference type="PANTHER" id="PTHR45138:SF9">
    <property type="entry name" value="DIGUANYLATE CYCLASE DGCM-RELATED"/>
    <property type="match status" value="1"/>
</dbReference>
<sequence>MDDPHASQQAIDFYRQQYDELGARLLQARHELRAARRDAYRQRAIARIIQRLSLLAGRELSNRQADERLGEHLVALLVESLQIDCAAVLTQTNVDPPGADTLVVAHALGLDMTFQVTLSVPLSEQPLNMVTEQVPPEARAALRGQGLRHWLWTASPRSGIVLLLGQRREQVQGLPLCFEEDDLAIAEAGLCFFEATRLSVTDHLTELVNRTRLDQVMEENLMRSRRYATPFSVIMVDMDHFKLVNDQHGHQVGDEVLVCLAKVLMNNTRAVDVVGRWGGEEFMVVAPSTDLAQAVHLAEKLRMAIANSELPAVGFKTASIGVASYHAGDDRESMIGRSDAALYKAKRNGRNQVWY</sequence>
<comment type="catalytic activity">
    <reaction evidence="3">
        <text>2 GTP = 3',3'-c-di-GMP + 2 diphosphate</text>
        <dbReference type="Rhea" id="RHEA:24898"/>
        <dbReference type="ChEBI" id="CHEBI:33019"/>
        <dbReference type="ChEBI" id="CHEBI:37565"/>
        <dbReference type="ChEBI" id="CHEBI:58805"/>
        <dbReference type="EC" id="2.7.7.65"/>
    </reaction>
</comment>
<evidence type="ECO:0000256" key="2">
    <source>
        <dbReference type="ARBA" id="ARBA00012528"/>
    </source>
</evidence>
<dbReference type="PANTHER" id="PTHR45138">
    <property type="entry name" value="REGULATORY COMPONENTS OF SENSORY TRANSDUCTION SYSTEM"/>
    <property type="match status" value="1"/>
</dbReference>
<dbReference type="SUPFAM" id="SSF55073">
    <property type="entry name" value="Nucleotide cyclase"/>
    <property type="match status" value="1"/>
</dbReference>